<proteinExistence type="predicted"/>
<accession>A0A7T8JZQ1</accession>
<evidence type="ECO:0000313" key="1">
    <source>
        <dbReference type="EMBL" id="QQP40166.1"/>
    </source>
</evidence>
<dbReference type="OrthoDB" id="10006939at2759"/>
<dbReference type="AlphaFoldDB" id="A0A7T8JZQ1"/>
<sequence>MDLGWNSLQHIKVGPGLLLKEFGRFLASKLLATLKPRSQSPDFAVWGFLERETNSTPHPNVDSLKAFIPAA</sequence>
<dbReference type="EMBL" id="CP045898">
    <property type="protein sequence ID" value="QQP40166.1"/>
    <property type="molecule type" value="Genomic_DNA"/>
</dbReference>
<gene>
    <name evidence="1" type="ORF">FKW44_014130</name>
</gene>
<reference evidence="2" key="1">
    <citation type="submission" date="2021-01" db="EMBL/GenBank/DDBJ databases">
        <title>Caligus Genome Assembly.</title>
        <authorList>
            <person name="Gallardo-Escarate C."/>
        </authorList>
    </citation>
    <scope>NUCLEOTIDE SEQUENCE [LARGE SCALE GENOMIC DNA]</scope>
</reference>
<keyword evidence="2" id="KW-1185">Reference proteome</keyword>
<dbReference type="Proteomes" id="UP000595437">
    <property type="component" value="Chromosome 9"/>
</dbReference>
<evidence type="ECO:0000313" key="2">
    <source>
        <dbReference type="Proteomes" id="UP000595437"/>
    </source>
</evidence>
<organism evidence="1 2">
    <name type="scientific">Caligus rogercresseyi</name>
    <name type="common">Sea louse</name>
    <dbReference type="NCBI Taxonomy" id="217165"/>
    <lineage>
        <taxon>Eukaryota</taxon>
        <taxon>Metazoa</taxon>
        <taxon>Ecdysozoa</taxon>
        <taxon>Arthropoda</taxon>
        <taxon>Crustacea</taxon>
        <taxon>Multicrustacea</taxon>
        <taxon>Hexanauplia</taxon>
        <taxon>Copepoda</taxon>
        <taxon>Siphonostomatoida</taxon>
        <taxon>Caligidae</taxon>
        <taxon>Caligus</taxon>
    </lineage>
</organism>
<protein>
    <submittedName>
        <fullName evidence="1">Uncharacterized protein</fullName>
    </submittedName>
</protein>
<name>A0A7T8JZQ1_CALRO</name>